<proteinExistence type="predicted"/>
<feature type="signal peptide" evidence="1">
    <location>
        <begin position="1"/>
        <end position="24"/>
    </location>
</feature>
<accession>A0A8G2FLE6</accession>
<sequence length="73" mass="7424">MRKFALLASVLTIAGAFAPVAANAAVGTSIYQPGPIIVHAPSSAATAKQAKLADGRTVHTDQLNAIQRNRAAA</sequence>
<feature type="chain" id="PRO_5034962331" evidence="1">
    <location>
        <begin position="25"/>
        <end position="73"/>
    </location>
</feature>
<evidence type="ECO:0000256" key="1">
    <source>
        <dbReference type="SAM" id="SignalP"/>
    </source>
</evidence>
<keyword evidence="1" id="KW-0732">Signal</keyword>
<evidence type="ECO:0000313" key="2">
    <source>
        <dbReference type="EMBL" id="SIQ77367.1"/>
    </source>
</evidence>
<keyword evidence="3" id="KW-1185">Reference proteome</keyword>
<dbReference type="EMBL" id="FTNE01000009">
    <property type="protein sequence ID" value="SIQ77367.1"/>
    <property type="molecule type" value="Genomic_DNA"/>
</dbReference>
<comment type="caution">
    <text evidence="2">The sequence shown here is derived from an EMBL/GenBank/DDBJ whole genome shotgun (WGS) entry which is preliminary data.</text>
</comment>
<organism evidence="2 3">
    <name type="scientific">Acidiphilium rubrum</name>
    <dbReference type="NCBI Taxonomy" id="526"/>
    <lineage>
        <taxon>Bacteria</taxon>
        <taxon>Pseudomonadati</taxon>
        <taxon>Pseudomonadota</taxon>
        <taxon>Alphaproteobacteria</taxon>
        <taxon>Acetobacterales</taxon>
        <taxon>Acidocellaceae</taxon>
        <taxon>Acidiphilium</taxon>
    </lineage>
</organism>
<gene>
    <name evidence="2" type="ORF">SAMN05421828_10950</name>
</gene>
<dbReference type="AlphaFoldDB" id="A0A8G2FLE6"/>
<reference evidence="2 3" key="1">
    <citation type="submission" date="2017-01" db="EMBL/GenBank/DDBJ databases">
        <authorList>
            <person name="Varghese N."/>
            <person name="Submissions S."/>
        </authorList>
    </citation>
    <scope>NUCLEOTIDE SEQUENCE [LARGE SCALE GENOMIC DNA]</scope>
    <source>
        <strain evidence="2 3">ATCC 35905</strain>
    </source>
</reference>
<dbReference type="RefSeq" id="WP_029311066.1">
    <property type="nucleotide sequence ID" value="NZ_FTNE01000009.1"/>
</dbReference>
<protein>
    <submittedName>
        <fullName evidence="2">Uncharacterized protein</fullName>
    </submittedName>
</protein>
<evidence type="ECO:0000313" key="3">
    <source>
        <dbReference type="Proteomes" id="UP000186308"/>
    </source>
</evidence>
<name>A0A8G2FLE6_ACIRU</name>
<dbReference type="Proteomes" id="UP000186308">
    <property type="component" value="Unassembled WGS sequence"/>
</dbReference>